<dbReference type="Gene3D" id="3.90.320.10">
    <property type="match status" value="1"/>
</dbReference>
<keyword evidence="1" id="KW-0547">Nucleotide-binding</keyword>
<feature type="domain" description="PD-(D/E)XK endonuclease-like" evidence="8">
    <location>
        <begin position="11"/>
        <end position="241"/>
    </location>
</feature>
<evidence type="ECO:0000259" key="8">
    <source>
        <dbReference type="Pfam" id="PF12705"/>
    </source>
</evidence>
<evidence type="ECO:0000256" key="7">
    <source>
        <dbReference type="ARBA" id="ARBA00023204"/>
    </source>
</evidence>
<dbReference type="GO" id="GO:0003677">
    <property type="term" value="F:DNA binding"/>
    <property type="evidence" value="ECO:0007669"/>
    <property type="project" value="UniProtKB-KW"/>
</dbReference>
<dbReference type="GO" id="GO:0005524">
    <property type="term" value="F:ATP binding"/>
    <property type="evidence" value="ECO:0007669"/>
    <property type="project" value="UniProtKB-KW"/>
</dbReference>
<evidence type="ECO:0000256" key="5">
    <source>
        <dbReference type="ARBA" id="ARBA00022840"/>
    </source>
</evidence>
<evidence type="ECO:0000313" key="9">
    <source>
        <dbReference type="EMBL" id="QTL97551.1"/>
    </source>
</evidence>
<dbReference type="EMBL" id="CP046640">
    <property type="protein sequence ID" value="QTL97551.1"/>
    <property type="molecule type" value="Genomic_DNA"/>
</dbReference>
<dbReference type="AlphaFoldDB" id="A0A8A7K7X6"/>
<sequence length="270" mass="32690">MLSTNLKQLYFSQSALAIYEKCPLKFRRRYRDGLFWPQDWGGDLEQREVIETGKLFHRLAQRYYARGEELTAELLTVDLKDWFKRLREFRSYNQRDDFYPEQELRINRDGIKLVAKFDLLYLDKTANRFIIYDWKTNKRPFSEEDKFNNNLQSIVYLYVLTKAGNQYFPGSNLQPADISLLYWNPRFPKNIKTVDYNRRKFAEDEEFLTKKITEIKNLNYADFKAINDEKICKHCEYRPICFGKKPELIVLEEDDLDLELDWEIIEEIQF</sequence>
<dbReference type="GO" id="GO:0004386">
    <property type="term" value="F:helicase activity"/>
    <property type="evidence" value="ECO:0007669"/>
    <property type="project" value="UniProtKB-KW"/>
</dbReference>
<accession>A0A8A7K7X6</accession>
<keyword evidence="2" id="KW-0227">DNA damage</keyword>
<dbReference type="Proteomes" id="UP000665020">
    <property type="component" value="Chromosome"/>
</dbReference>
<evidence type="ECO:0000256" key="4">
    <source>
        <dbReference type="ARBA" id="ARBA00022806"/>
    </source>
</evidence>
<evidence type="ECO:0000256" key="1">
    <source>
        <dbReference type="ARBA" id="ARBA00022741"/>
    </source>
</evidence>
<keyword evidence="6" id="KW-0238">DNA-binding</keyword>
<gene>
    <name evidence="9" type="ORF">GM661_05925</name>
</gene>
<keyword evidence="4" id="KW-0347">Helicase</keyword>
<dbReference type="RefSeq" id="WP_230869184.1">
    <property type="nucleotide sequence ID" value="NZ_CP046640.1"/>
</dbReference>
<proteinExistence type="predicted"/>
<dbReference type="GO" id="GO:0016787">
    <property type="term" value="F:hydrolase activity"/>
    <property type="evidence" value="ECO:0007669"/>
    <property type="project" value="UniProtKB-KW"/>
</dbReference>
<dbReference type="InterPro" id="IPR011604">
    <property type="entry name" value="PDDEXK-like_dom_sf"/>
</dbReference>
<name>A0A8A7K7X6_9FIRM</name>
<dbReference type="InterPro" id="IPR038726">
    <property type="entry name" value="PDDEXK_AddAB-type"/>
</dbReference>
<evidence type="ECO:0000256" key="2">
    <source>
        <dbReference type="ARBA" id="ARBA00022763"/>
    </source>
</evidence>
<keyword evidence="3" id="KW-0378">Hydrolase</keyword>
<keyword evidence="10" id="KW-1185">Reference proteome</keyword>
<dbReference type="GO" id="GO:0006281">
    <property type="term" value="P:DNA repair"/>
    <property type="evidence" value="ECO:0007669"/>
    <property type="project" value="UniProtKB-KW"/>
</dbReference>
<keyword evidence="7" id="KW-0234">DNA repair</keyword>
<dbReference type="KEGG" id="ifn:GM661_05925"/>
<reference evidence="9" key="1">
    <citation type="submission" date="2019-12" db="EMBL/GenBank/DDBJ databases">
        <authorList>
            <person name="zhang j."/>
            <person name="sun C.M."/>
        </authorList>
    </citation>
    <scope>NUCLEOTIDE SEQUENCE</scope>
    <source>
        <strain evidence="9">NS-1</strain>
    </source>
</reference>
<dbReference type="Pfam" id="PF12705">
    <property type="entry name" value="PDDEXK_1"/>
    <property type="match status" value="1"/>
</dbReference>
<evidence type="ECO:0000256" key="6">
    <source>
        <dbReference type="ARBA" id="ARBA00023125"/>
    </source>
</evidence>
<protein>
    <submittedName>
        <fullName evidence="9">PD-(D/E)XK nuclease family protein</fullName>
    </submittedName>
</protein>
<evidence type="ECO:0000256" key="3">
    <source>
        <dbReference type="ARBA" id="ARBA00022801"/>
    </source>
</evidence>
<organism evidence="9 10">
    <name type="scientific">Iocasia fonsfrigidae</name>
    <dbReference type="NCBI Taxonomy" id="2682810"/>
    <lineage>
        <taxon>Bacteria</taxon>
        <taxon>Bacillati</taxon>
        <taxon>Bacillota</taxon>
        <taxon>Clostridia</taxon>
        <taxon>Halanaerobiales</taxon>
        <taxon>Halanaerobiaceae</taxon>
        <taxon>Iocasia</taxon>
    </lineage>
</organism>
<evidence type="ECO:0000313" key="10">
    <source>
        <dbReference type="Proteomes" id="UP000665020"/>
    </source>
</evidence>
<keyword evidence="5" id="KW-0067">ATP-binding</keyword>